<feature type="region of interest" description="Disordered" evidence="2">
    <location>
        <begin position="381"/>
        <end position="413"/>
    </location>
</feature>
<sequence length="645" mass="71498">MEKHIQRFRRSKKDAATPIILPAATFHSKATGTSTPSNNNTSAPSTNASSTSDTPPTKPPGTPPSNTLALPVTTKPQRKLSPFRNLHNFHLRPSHKRARDSPPSSIPHSPTLSAAGERPRTAHAHASSEKVETGLDGAGDGSATGKRRVRMPRFLELSEKEILEKFSDLVWQERNRLALSTTNPSPSHRWARVTGPHLRVLDRYVNIQPWQNNRVRLRVPEGEVDYINASPIVLRPTNRRRGAEKKKEGVDGGGGKKKEEEIREGVENGREGEEGGGEVLHRYIAMQGPKQSSQDHVWRMVVEQLESPGVIVMLTETHEAGMEKCWQYFPREVGETLEINPGDEFGDGFVGTVTCEGMEDTPAGDAIELRRLVVRVGKRATGKNGEEREREMERERTPEERQGMDMARPSEDELDLDKIRSPTADIREGIGLLGGFGEEKMEGGEWEEKTVYHFLYKKWPDFGVPALEDLESFFTLMRLSREKNASPSNPRIVHCSAGVGRSGTFIALEHLMRELDAGVLEDWDEEGDAAAAAKAETDGEILPDADGQNGKAAAGGGVEDCHDMDEREESGVDGNEAEDLIFNTVNALREQRRTMVQADSQYQFIYQVMRKLWLDKYGGSASGFRGREGSGEPAAKRLEVDPFVG</sequence>
<feature type="domain" description="Tyrosine-protein phosphatase" evidence="3">
    <location>
        <begin position="202"/>
        <end position="612"/>
    </location>
</feature>
<dbReference type="InterPro" id="IPR029021">
    <property type="entry name" value="Prot-tyrosine_phosphatase-like"/>
</dbReference>
<evidence type="ECO:0000256" key="2">
    <source>
        <dbReference type="SAM" id="MobiDB-lite"/>
    </source>
</evidence>
<dbReference type="SMART" id="SM00404">
    <property type="entry name" value="PTPc_motif"/>
    <property type="match status" value="1"/>
</dbReference>
<dbReference type="InterPro" id="IPR050348">
    <property type="entry name" value="Protein-Tyr_Phosphatase"/>
</dbReference>
<dbReference type="PROSITE" id="PS50056">
    <property type="entry name" value="TYR_PHOSPHATASE_2"/>
    <property type="match status" value="1"/>
</dbReference>
<feature type="region of interest" description="Disordered" evidence="2">
    <location>
        <begin position="528"/>
        <end position="559"/>
    </location>
</feature>
<comment type="similarity">
    <text evidence="1">Belongs to the protein-tyrosine phosphatase family. Non-receptor class subfamily.</text>
</comment>
<feature type="region of interest" description="Disordered" evidence="2">
    <location>
        <begin position="238"/>
        <end position="275"/>
    </location>
</feature>
<comment type="caution">
    <text evidence="5">The sequence shown here is derived from an EMBL/GenBank/DDBJ whole genome shotgun (WGS) entry which is preliminary data.</text>
</comment>
<feature type="region of interest" description="Disordered" evidence="2">
    <location>
        <begin position="623"/>
        <end position="645"/>
    </location>
</feature>
<accession>A0AA38S1Z7</accession>
<dbReference type="PANTHER" id="PTHR19134">
    <property type="entry name" value="RECEPTOR-TYPE TYROSINE-PROTEIN PHOSPHATASE"/>
    <property type="match status" value="1"/>
</dbReference>
<evidence type="ECO:0000259" key="4">
    <source>
        <dbReference type="PROSITE" id="PS50056"/>
    </source>
</evidence>
<dbReference type="InterPro" id="IPR000242">
    <property type="entry name" value="PTP_cat"/>
</dbReference>
<dbReference type="PRINTS" id="PR00700">
    <property type="entry name" value="PRTYPHPHTASE"/>
</dbReference>
<name>A0AA38S1Z7_9PEZI</name>
<feature type="compositionally biased region" description="Basic residues" evidence="2">
    <location>
        <begin position="87"/>
        <end position="98"/>
    </location>
</feature>
<dbReference type="Pfam" id="PF00102">
    <property type="entry name" value="Y_phosphatase"/>
    <property type="match status" value="3"/>
</dbReference>
<dbReference type="InterPro" id="IPR016130">
    <property type="entry name" value="Tyr_Pase_AS"/>
</dbReference>
<feature type="region of interest" description="Disordered" evidence="2">
    <location>
        <begin position="1"/>
        <end position="146"/>
    </location>
</feature>
<dbReference type="Proteomes" id="UP001174691">
    <property type="component" value="Unassembled WGS sequence"/>
</dbReference>
<dbReference type="AlphaFoldDB" id="A0AA38S1Z7"/>
<dbReference type="Gene3D" id="3.90.190.10">
    <property type="entry name" value="Protein tyrosine phosphatase superfamily"/>
    <property type="match status" value="1"/>
</dbReference>
<dbReference type="GO" id="GO:0004725">
    <property type="term" value="F:protein tyrosine phosphatase activity"/>
    <property type="evidence" value="ECO:0007669"/>
    <property type="project" value="InterPro"/>
</dbReference>
<evidence type="ECO:0000313" key="5">
    <source>
        <dbReference type="EMBL" id="KAJ9165132.1"/>
    </source>
</evidence>
<feature type="compositionally biased region" description="Basic and acidic residues" evidence="2">
    <location>
        <begin position="625"/>
        <end position="645"/>
    </location>
</feature>
<dbReference type="PROSITE" id="PS00383">
    <property type="entry name" value="TYR_PHOSPHATASE_1"/>
    <property type="match status" value="1"/>
</dbReference>
<protein>
    <submittedName>
        <fullName evidence="5">Phosphatases II</fullName>
    </submittedName>
</protein>
<dbReference type="SUPFAM" id="SSF52799">
    <property type="entry name" value="(Phosphotyrosine protein) phosphatases II"/>
    <property type="match status" value="1"/>
</dbReference>
<dbReference type="PROSITE" id="PS50055">
    <property type="entry name" value="TYR_PHOSPHATASE_PTP"/>
    <property type="match status" value="1"/>
</dbReference>
<evidence type="ECO:0000259" key="3">
    <source>
        <dbReference type="PROSITE" id="PS50055"/>
    </source>
</evidence>
<evidence type="ECO:0000256" key="1">
    <source>
        <dbReference type="ARBA" id="ARBA00009649"/>
    </source>
</evidence>
<gene>
    <name evidence="5" type="ORF">NKR19_g723</name>
</gene>
<reference evidence="5" key="1">
    <citation type="submission" date="2022-07" db="EMBL/GenBank/DDBJ databases">
        <title>Fungi with potential for degradation of polypropylene.</title>
        <authorList>
            <person name="Gostincar C."/>
        </authorList>
    </citation>
    <scope>NUCLEOTIDE SEQUENCE</scope>
    <source>
        <strain evidence="5">EXF-13287</strain>
    </source>
</reference>
<dbReference type="EMBL" id="JANBVN010000006">
    <property type="protein sequence ID" value="KAJ9165132.1"/>
    <property type="molecule type" value="Genomic_DNA"/>
</dbReference>
<keyword evidence="6" id="KW-1185">Reference proteome</keyword>
<feature type="domain" description="Tyrosine specific protein phosphatases" evidence="4">
    <location>
        <begin position="471"/>
        <end position="603"/>
    </location>
</feature>
<dbReference type="SMART" id="SM00194">
    <property type="entry name" value="PTPc"/>
    <property type="match status" value="1"/>
</dbReference>
<proteinExistence type="inferred from homology"/>
<feature type="compositionally biased region" description="Basic and acidic residues" evidence="2">
    <location>
        <begin position="245"/>
        <end position="273"/>
    </location>
</feature>
<dbReference type="PANTHER" id="PTHR19134:SF449">
    <property type="entry name" value="TYROSINE-PROTEIN PHOSPHATASE 1"/>
    <property type="match status" value="1"/>
</dbReference>
<feature type="compositionally biased region" description="Basic residues" evidence="2">
    <location>
        <begin position="1"/>
        <end position="12"/>
    </location>
</feature>
<dbReference type="InterPro" id="IPR000387">
    <property type="entry name" value="Tyr_Pase_dom"/>
</dbReference>
<dbReference type="InterPro" id="IPR003595">
    <property type="entry name" value="Tyr_Pase_cat"/>
</dbReference>
<feature type="compositionally biased region" description="Basic and acidic residues" evidence="2">
    <location>
        <begin position="384"/>
        <end position="413"/>
    </location>
</feature>
<organism evidence="5 6">
    <name type="scientific">Coniochaeta hoffmannii</name>
    <dbReference type="NCBI Taxonomy" id="91930"/>
    <lineage>
        <taxon>Eukaryota</taxon>
        <taxon>Fungi</taxon>
        <taxon>Dikarya</taxon>
        <taxon>Ascomycota</taxon>
        <taxon>Pezizomycotina</taxon>
        <taxon>Sordariomycetes</taxon>
        <taxon>Sordariomycetidae</taxon>
        <taxon>Coniochaetales</taxon>
        <taxon>Coniochaetaceae</taxon>
        <taxon>Coniochaeta</taxon>
    </lineage>
</organism>
<feature type="compositionally biased region" description="Polar residues" evidence="2">
    <location>
        <begin position="102"/>
        <end position="112"/>
    </location>
</feature>
<feature type="compositionally biased region" description="Low complexity" evidence="2">
    <location>
        <begin position="33"/>
        <end position="55"/>
    </location>
</feature>
<evidence type="ECO:0000313" key="6">
    <source>
        <dbReference type="Proteomes" id="UP001174691"/>
    </source>
</evidence>